<name>A0A7X3FRG3_9HYPH</name>
<organism evidence="1 2">
    <name type="scientific">Devosia marina</name>
    <dbReference type="NCBI Taxonomy" id="2683198"/>
    <lineage>
        <taxon>Bacteria</taxon>
        <taxon>Pseudomonadati</taxon>
        <taxon>Pseudomonadota</taxon>
        <taxon>Alphaproteobacteria</taxon>
        <taxon>Hyphomicrobiales</taxon>
        <taxon>Devosiaceae</taxon>
        <taxon>Devosia</taxon>
    </lineage>
</organism>
<gene>
    <name evidence="1" type="ORF">GO014_09480</name>
</gene>
<accession>A0A7X3FRG3</accession>
<protein>
    <submittedName>
        <fullName evidence="1">Uncharacterized protein</fullName>
    </submittedName>
</protein>
<dbReference type="AlphaFoldDB" id="A0A7X3FRG3"/>
<evidence type="ECO:0000313" key="1">
    <source>
        <dbReference type="EMBL" id="MVS99250.1"/>
    </source>
</evidence>
<proteinExistence type="predicted"/>
<comment type="caution">
    <text evidence="1">The sequence shown here is derived from an EMBL/GenBank/DDBJ whole genome shotgun (WGS) entry which is preliminary data.</text>
</comment>
<keyword evidence="2" id="KW-1185">Reference proteome</keyword>
<evidence type="ECO:0000313" key="2">
    <source>
        <dbReference type="Proteomes" id="UP000438106"/>
    </source>
</evidence>
<reference evidence="1 2" key="1">
    <citation type="submission" date="2019-12" db="EMBL/GenBank/DDBJ databases">
        <title>Devosia maris sp. nov., isolated from the deep seawater.</title>
        <authorList>
            <person name="Liu Y."/>
        </authorList>
    </citation>
    <scope>NUCLEOTIDE SEQUENCE [LARGE SCALE GENOMIC DNA]</scope>
    <source>
        <strain evidence="1 2">L53-10-65</strain>
    </source>
</reference>
<dbReference type="RefSeq" id="WP_157290123.1">
    <property type="nucleotide sequence ID" value="NZ_WQRF01000002.1"/>
</dbReference>
<sequence>MATHLRSRLFWLEQTSSGPIGRFIAVRGVDSYADAMSVLRNRGIVVGRYDIVSNEPGAMPPEVDMVEATMSPECWVELLSDEAAMNSIKGNQHDRAA</sequence>
<dbReference type="EMBL" id="WQRF01000002">
    <property type="protein sequence ID" value="MVS99250.1"/>
    <property type="molecule type" value="Genomic_DNA"/>
</dbReference>
<dbReference type="Proteomes" id="UP000438106">
    <property type="component" value="Unassembled WGS sequence"/>
</dbReference>